<gene>
    <name evidence="3" type="ORF">HID58_040671</name>
</gene>
<feature type="domain" description="Translation initiation factor 3 N-terminal" evidence="2">
    <location>
        <begin position="130"/>
        <end position="160"/>
    </location>
</feature>
<dbReference type="Pfam" id="PF05198">
    <property type="entry name" value="IF3_N"/>
    <property type="match status" value="1"/>
</dbReference>
<dbReference type="PANTHER" id="PTHR10938">
    <property type="entry name" value="TRANSLATION INITIATION FACTOR IF-3"/>
    <property type="match status" value="1"/>
</dbReference>
<evidence type="ECO:0000313" key="4">
    <source>
        <dbReference type="Proteomes" id="UP000824890"/>
    </source>
</evidence>
<organism evidence="3 4">
    <name type="scientific">Brassica napus</name>
    <name type="common">Rape</name>
    <dbReference type="NCBI Taxonomy" id="3708"/>
    <lineage>
        <taxon>Eukaryota</taxon>
        <taxon>Viridiplantae</taxon>
        <taxon>Streptophyta</taxon>
        <taxon>Embryophyta</taxon>
        <taxon>Tracheophyta</taxon>
        <taxon>Spermatophyta</taxon>
        <taxon>Magnoliopsida</taxon>
        <taxon>eudicotyledons</taxon>
        <taxon>Gunneridae</taxon>
        <taxon>Pentapetalae</taxon>
        <taxon>rosids</taxon>
        <taxon>malvids</taxon>
        <taxon>Brassicales</taxon>
        <taxon>Brassicaceae</taxon>
        <taxon>Brassiceae</taxon>
        <taxon>Brassica</taxon>
    </lineage>
</organism>
<name>A0ABQ8B8Y6_BRANA</name>
<accession>A0ABQ8B8Y6</accession>
<comment type="caution">
    <text evidence="3">The sequence shown here is derived from an EMBL/GenBank/DDBJ whole genome shotgun (WGS) entry which is preliminary data.</text>
</comment>
<dbReference type="InterPro" id="IPR036787">
    <property type="entry name" value="T_IF-3_N_sf"/>
</dbReference>
<evidence type="ECO:0000259" key="2">
    <source>
        <dbReference type="Pfam" id="PF05198"/>
    </source>
</evidence>
<evidence type="ECO:0000313" key="3">
    <source>
        <dbReference type="EMBL" id="KAH0901168.1"/>
    </source>
</evidence>
<feature type="compositionally biased region" description="Basic and acidic residues" evidence="1">
    <location>
        <begin position="195"/>
        <end position="205"/>
    </location>
</feature>
<dbReference type="InterPro" id="IPR001288">
    <property type="entry name" value="Translation_initiation_fac_3"/>
</dbReference>
<proteinExistence type="predicted"/>
<sequence length="226" mass="25902">MLPPRPPPGLKLNITRVFFAVLIRRETKIEEAFLSERERGEERMNAAESLRHHHSPAVTEAAAAESLDSSVEVLEVDKRNQRMMMRLISWLLGQLLSGLLMGKLKLLCVPFPFDFSKTEHTHNPLFLGSVDLVILSPDADPPVVRMMDYRYEQQKRKKEQQKKIAETCQHLQLATEKSKNFRDRNLFIVLVPNKEVPRKAQEPPSKKKKKPADDEVSATGLQLKDT</sequence>
<dbReference type="EMBL" id="JAGKQM010000011">
    <property type="protein sequence ID" value="KAH0901168.1"/>
    <property type="molecule type" value="Genomic_DNA"/>
</dbReference>
<evidence type="ECO:0000256" key="1">
    <source>
        <dbReference type="SAM" id="MobiDB-lite"/>
    </source>
</evidence>
<dbReference type="Proteomes" id="UP000824890">
    <property type="component" value="Unassembled WGS sequence"/>
</dbReference>
<dbReference type="SUPFAM" id="SSF54364">
    <property type="entry name" value="Translation initiation factor IF3, N-terminal domain"/>
    <property type="match status" value="1"/>
</dbReference>
<dbReference type="PANTHER" id="PTHR10938:SF0">
    <property type="entry name" value="TRANSLATION INITIATION FACTOR IF-3, MITOCHONDRIAL"/>
    <property type="match status" value="1"/>
</dbReference>
<protein>
    <recommendedName>
        <fullName evidence="2">Translation initiation factor 3 N-terminal domain-containing protein</fullName>
    </recommendedName>
</protein>
<dbReference type="InterPro" id="IPR019814">
    <property type="entry name" value="Translation_initiation_fac_3_N"/>
</dbReference>
<reference evidence="3 4" key="1">
    <citation type="submission" date="2021-05" db="EMBL/GenBank/DDBJ databases">
        <title>Genome Assembly of Synthetic Allotetraploid Brassica napus Reveals Homoeologous Exchanges between Subgenomes.</title>
        <authorList>
            <person name="Davis J.T."/>
        </authorList>
    </citation>
    <scope>NUCLEOTIDE SEQUENCE [LARGE SCALE GENOMIC DNA]</scope>
    <source>
        <strain evidence="4">cv. Da-Ae</strain>
        <tissue evidence="3">Seedling</tissue>
    </source>
</reference>
<dbReference type="Gene3D" id="3.10.20.80">
    <property type="entry name" value="Translation initiation factor 3 (IF-3), N-terminal domain"/>
    <property type="match status" value="1"/>
</dbReference>
<keyword evidence="4" id="KW-1185">Reference proteome</keyword>
<feature type="region of interest" description="Disordered" evidence="1">
    <location>
        <begin position="195"/>
        <end position="226"/>
    </location>
</feature>